<dbReference type="Pfam" id="PF14092">
    <property type="entry name" value="DUF4270"/>
    <property type="match status" value="1"/>
</dbReference>
<gene>
    <name evidence="1" type="ORF">EGT74_15075</name>
</gene>
<keyword evidence="2" id="KW-1185">Reference proteome</keyword>
<reference evidence="1 2" key="1">
    <citation type="submission" date="2018-11" db="EMBL/GenBank/DDBJ databases">
        <title>Chitinophaga lutea sp.nov., isolate from arsenic contaminated soil.</title>
        <authorList>
            <person name="Zong Y."/>
        </authorList>
    </citation>
    <scope>NUCLEOTIDE SEQUENCE [LARGE SCALE GENOMIC DNA]</scope>
    <source>
        <strain evidence="1 2">ZY74</strain>
    </source>
</reference>
<name>A0A3N4PI59_9BACT</name>
<comment type="caution">
    <text evidence="1">The sequence shown here is derived from an EMBL/GenBank/DDBJ whole genome shotgun (WGS) entry which is preliminary data.</text>
</comment>
<dbReference type="Proteomes" id="UP000278351">
    <property type="component" value="Unassembled WGS sequence"/>
</dbReference>
<sequence length="469" mass="52176">MATTKPIQIKHVKINFRNLGYFAAAVFTGLYAFTGCNEATILGKDLIPGPDKVNVKDTTINSLITHNIAKADSGLRTGADIYSKALGSITNDPIFGKSSGLVYLQVGLPEEKFTFAGTGHILDSVVLYVGTDTTWFGENKLMNLKVYQMNEPNFKIDSYYTYTRPLSYDQTKMIGNFSTYPVYPKDSMDIYGERKPPVLRIPLSNAFGNTLLQQRADAAFLNDSAFKVFLNGLAIVPDTTISTTMLYPILNNGQTRLTVYYKNSENDSLKAEFPFKASSSAHGNYFVRNWYHNNAEISKYLNTNKPEGDSLIFLQEAPGTYTNVQLPGLENFPKAVINTAELIITEVSSGLQGKDDLFGEPTQLMLYRYVTHDSLGFIADYGNPQRPDLAHFGGNRTVISDVGGIKVVQYKINIARHLQFIVDKKLENSVLKLEPLSNRYNIDMRRVKAGGGNAVPPANLKLRIIYTQL</sequence>
<organism evidence="1 2">
    <name type="scientific">Chitinophaga lutea</name>
    <dbReference type="NCBI Taxonomy" id="2488634"/>
    <lineage>
        <taxon>Bacteria</taxon>
        <taxon>Pseudomonadati</taxon>
        <taxon>Bacteroidota</taxon>
        <taxon>Chitinophagia</taxon>
        <taxon>Chitinophagales</taxon>
        <taxon>Chitinophagaceae</taxon>
        <taxon>Chitinophaga</taxon>
    </lineage>
</organism>
<protein>
    <submittedName>
        <fullName evidence="1">DUF4270 family protein</fullName>
    </submittedName>
</protein>
<dbReference type="EMBL" id="RPDH01000002">
    <property type="protein sequence ID" value="RPE08372.1"/>
    <property type="molecule type" value="Genomic_DNA"/>
</dbReference>
<proteinExistence type="predicted"/>
<evidence type="ECO:0000313" key="1">
    <source>
        <dbReference type="EMBL" id="RPE08372.1"/>
    </source>
</evidence>
<dbReference type="InterPro" id="IPR025366">
    <property type="entry name" value="DUF4270"/>
</dbReference>
<accession>A0A3N4PI59</accession>
<evidence type="ECO:0000313" key="2">
    <source>
        <dbReference type="Proteomes" id="UP000278351"/>
    </source>
</evidence>
<dbReference type="AlphaFoldDB" id="A0A3N4PI59"/>